<sequence>MTWDKGSGAIQFLLSEGRLERVTASLEQAEILVADARRHLVSASLISEADPLGAYVLTYDAARKSIAGILEAQGLRATAKGGHVVLFDAAMAQFDPPLGKLIRPFNRMRARRNQVEYASSSNPEVTTDEVLADIEKARDLINLATQVLPRVDEF</sequence>
<keyword evidence="2" id="KW-1185">Reference proteome</keyword>
<accession>A0A4R4YUL8</accession>
<reference evidence="1 2" key="1">
    <citation type="submission" date="2019-03" db="EMBL/GenBank/DDBJ databases">
        <title>Draft genome sequences of novel Actinobacteria.</title>
        <authorList>
            <person name="Sahin N."/>
            <person name="Ay H."/>
            <person name="Saygin H."/>
        </authorList>
    </citation>
    <scope>NUCLEOTIDE SEQUENCE [LARGE SCALE GENOMIC DNA]</scope>
    <source>
        <strain evidence="1 2">JCM 13523</strain>
    </source>
</reference>
<gene>
    <name evidence="1" type="ORF">E1263_32545</name>
</gene>
<proteinExistence type="predicted"/>
<organism evidence="1 2">
    <name type="scientific">Kribbella antibiotica</name>
    <dbReference type="NCBI Taxonomy" id="190195"/>
    <lineage>
        <taxon>Bacteria</taxon>
        <taxon>Bacillati</taxon>
        <taxon>Actinomycetota</taxon>
        <taxon>Actinomycetes</taxon>
        <taxon>Propionibacteriales</taxon>
        <taxon>Kribbellaceae</taxon>
        <taxon>Kribbella</taxon>
    </lineage>
</organism>
<evidence type="ECO:0000313" key="1">
    <source>
        <dbReference type="EMBL" id="TDD49078.1"/>
    </source>
</evidence>
<dbReference type="EMBL" id="SMKX01000134">
    <property type="protein sequence ID" value="TDD49078.1"/>
    <property type="molecule type" value="Genomic_DNA"/>
</dbReference>
<dbReference type="RefSeq" id="WP_132174401.1">
    <property type="nucleotide sequence ID" value="NZ_SMKX01000134.1"/>
</dbReference>
<evidence type="ECO:0000313" key="2">
    <source>
        <dbReference type="Proteomes" id="UP000295124"/>
    </source>
</evidence>
<dbReference type="Proteomes" id="UP000295124">
    <property type="component" value="Unassembled WGS sequence"/>
</dbReference>
<evidence type="ECO:0008006" key="3">
    <source>
        <dbReference type="Google" id="ProtNLM"/>
    </source>
</evidence>
<name>A0A4R4YUL8_9ACTN</name>
<comment type="caution">
    <text evidence="1">The sequence shown here is derived from an EMBL/GenBank/DDBJ whole genome shotgun (WGS) entry which is preliminary data.</text>
</comment>
<dbReference type="AlphaFoldDB" id="A0A4R4YUL8"/>
<dbReference type="Gene3D" id="1.20.120.330">
    <property type="entry name" value="Nucleotidyltransferases domain 2"/>
    <property type="match status" value="1"/>
</dbReference>
<dbReference type="OrthoDB" id="3728235at2"/>
<protein>
    <recommendedName>
        <fullName evidence="3">HEPN domain-containing protein</fullName>
    </recommendedName>
</protein>